<dbReference type="EMBL" id="PUIB01000021">
    <property type="protein sequence ID" value="PQO30066.1"/>
    <property type="molecule type" value="Genomic_DNA"/>
</dbReference>
<organism evidence="1 2">
    <name type="scientific">Blastopirellula marina</name>
    <dbReference type="NCBI Taxonomy" id="124"/>
    <lineage>
        <taxon>Bacteria</taxon>
        <taxon>Pseudomonadati</taxon>
        <taxon>Planctomycetota</taxon>
        <taxon>Planctomycetia</taxon>
        <taxon>Pirellulales</taxon>
        <taxon>Pirellulaceae</taxon>
        <taxon>Blastopirellula</taxon>
    </lineage>
</organism>
<sequence length="286" mass="30817">MSDNRRNLTLVIAGVLLAVFTAVCAFGLPSLSYFAKPHDANAVDVASTQLAKQAGGDAEPLLHDALKRVLGYSSITARIEYSTRSPETNGSGHYWEQGALQRRLELKLRGVESAGLLQINNGKTLWTRCTTPRDTMTTEAPTAAPLHSPQLHLAELGLPGLLSQLKQDYDLVLVGAGQLAGEQVFVIKGVLKRDALVRMTPTRAAEIQAGGFSAWSELPPGVPATLLIALGSEDAIPRRIQLQTIADGAPLSSWPELPTEESLTIDLRDVHANLELKHEVFARPPI</sequence>
<evidence type="ECO:0000313" key="2">
    <source>
        <dbReference type="Proteomes" id="UP000239388"/>
    </source>
</evidence>
<evidence type="ECO:0008006" key="3">
    <source>
        <dbReference type="Google" id="ProtNLM"/>
    </source>
</evidence>
<reference evidence="1 2" key="1">
    <citation type="submission" date="2018-02" db="EMBL/GenBank/DDBJ databases">
        <title>Comparative genomes isolates from brazilian mangrove.</title>
        <authorList>
            <person name="Araujo J.E."/>
            <person name="Taketani R.G."/>
            <person name="Silva M.C.P."/>
            <person name="Loureco M.V."/>
            <person name="Andreote F.D."/>
        </authorList>
    </citation>
    <scope>NUCLEOTIDE SEQUENCE [LARGE SCALE GENOMIC DNA]</scope>
    <source>
        <strain evidence="1 2">NAP PRIS-MGV</strain>
    </source>
</reference>
<dbReference type="OrthoDB" id="257046at2"/>
<protein>
    <recommendedName>
        <fullName evidence="3">DUF2092 domain-containing protein</fullName>
    </recommendedName>
</protein>
<dbReference type="AlphaFoldDB" id="A0A2S8FD36"/>
<evidence type="ECO:0000313" key="1">
    <source>
        <dbReference type="EMBL" id="PQO30066.1"/>
    </source>
</evidence>
<accession>A0A2S8FD36</accession>
<dbReference type="RefSeq" id="WP_105357263.1">
    <property type="nucleotide sequence ID" value="NZ_PUIB01000021.1"/>
</dbReference>
<name>A0A2S8FD36_9BACT</name>
<comment type="caution">
    <text evidence="1">The sequence shown here is derived from an EMBL/GenBank/DDBJ whole genome shotgun (WGS) entry which is preliminary data.</text>
</comment>
<proteinExistence type="predicted"/>
<dbReference type="Proteomes" id="UP000239388">
    <property type="component" value="Unassembled WGS sequence"/>
</dbReference>
<gene>
    <name evidence="1" type="ORF">C5Y98_21145</name>
</gene>